<dbReference type="AlphaFoldDB" id="A0A854WAJ7"/>
<sequence>MELSVNIRALRKNKECKVDLPISLEQLKSKLGFSETEDFEYIIVDSSCGFVKEYDSLETLNEFYDLVSEVDADIVKAVHDVTGYDVKDFVNYDFNFEDCYILPDVTTRKELGQYWFNELGAEGVGKENMERYFDCEAYGRDIDLESGGGFTDYGYVEIRG</sequence>
<dbReference type="InterPro" id="IPR041893">
    <property type="entry name" value="ArdA_dom3"/>
</dbReference>
<dbReference type="RefSeq" id="WP_047205408.1">
    <property type="nucleotide sequence ID" value="NZ_CBCPIC010000008.1"/>
</dbReference>
<accession>A0A854WAJ7</accession>
<evidence type="ECO:0000313" key="1">
    <source>
        <dbReference type="EMBL" id="PCH10653.1"/>
    </source>
</evidence>
<name>A0A854WAJ7_9STRE</name>
<gene>
    <name evidence="1" type="ORF">A9Y57_01943</name>
</gene>
<reference evidence="1 2" key="1">
    <citation type="submission" date="2016-06" db="EMBL/GenBank/DDBJ databases">
        <authorList>
            <person name="Haines A.N."/>
            <person name="Council K.R."/>
        </authorList>
    </citation>
    <scope>NUCLEOTIDE SEQUENCE [LARGE SCALE GENOMIC DNA]</scope>
    <source>
        <strain evidence="1 2">SP158-29</strain>
    </source>
</reference>
<proteinExistence type="predicted"/>
<comment type="caution">
    <text evidence="1">The sequence shown here is derived from an EMBL/GenBank/DDBJ whole genome shotgun (WGS) entry which is preliminary data.</text>
</comment>
<dbReference type="EMBL" id="NSGR01000010">
    <property type="protein sequence ID" value="PCH10653.1"/>
    <property type="molecule type" value="Genomic_DNA"/>
</dbReference>
<dbReference type="InterPro" id="IPR009899">
    <property type="entry name" value="ArdA"/>
</dbReference>
<organism evidence="1 2">
    <name type="scientific">Streptococcus parauberis</name>
    <dbReference type="NCBI Taxonomy" id="1348"/>
    <lineage>
        <taxon>Bacteria</taxon>
        <taxon>Bacillati</taxon>
        <taxon>Bacillota</taxon>
        <taxon>Bacilli</taxon>
        <taxon>Lactobacillales</taxon>
        <taxon>Streptococcaceae</taxon>
        <taxon>Streptococcus</taxon>
    </lineage>
</organism>
<protein>
    <submittedName>
        <fullName evidence="1">Antirestriction protein (ArdA)</fullName>
    </submittedName>
</protein>
<dbReference type="Pfam" id="PF07275">
    <property type="entry name" value="ArdA"/>
    <property type="match status" value="1"/>
</dbReference>
<evidence type="ECO:0000313" key="2">
    <source>
        <dbReference type="Proteomes" id="UP000217465"/>
    </source>
</evidence>
<dbReference type="Gene3D" id="1.10.10.1190">
    <property type="entry name" value="Antirestriction protein ArdA, domain 3"/>
    <property type="match status" value="1"/>
</dbReference>
<dbReference type="Proteomes" id="UP000217465">
    <property type="component" value="Unassembled WGS sequence"/>
</dbReference>